<dbReference type="InterPro" id="IPR036249">
    <property type="entry name" value="Thioredoxin-like_sf"/>
</dbReference>
<proteinExistence type="predicted"/>
<reference evidence="6" key="3">
    <citation type="journal article" date="2016" name="Gigascience">
        <title>De novo construction of an expanded transcriptome assembly for the western tarnished plant bug, Lygus hesperus.</title>
        <authorList>
            <person name="Tassone E.E."/>
            <person name="Geib S.M."/>
            <person name="Hall B."/>
            <person name="Fabrick J.A."/>
            <person name="Brent C.S."/>
            <person name="Hull J.J."/>
        </authorList>
    </citation>
    <scope>NUCLEOTIDE SEQUENCE</scope>
</reference>
<dbReference type="CDD" id="cd03045">
    <property type="entry name" value="GST_N_Delta_Epsilon"/>
    <property type="match status" value="1"/>
</dbReference>
<dbReference type="SFLD" id="SFLDS00019">
    <property type="entry name" value="Glutathione_Transferase_(cytos"/>
    <property type="match status" value="1"/>
</dbReference>
<protein>
    <submittedName>
        <fullName evidence="5">Glutathione S-transferase 1, isoform D</fullName>
    </submittedName>
</protein>
<feature type="domain" description="GST N-terminal" evidence="3">
    <location>
        <begin position="21"/>
        <end position="102"/>
    </location>
</feature>
<dbReference type="FunFam" id="1.20.1050.10:FF:000007">
    <property type="entry name" value="Glutathione S-transferase 1-1"/>
    <property type="match status" value="1"/>
</dbReference>
<evidence type="ECO:0000259" key="3">
    <source>
        <dbReference type="PROSITE" id="PS50404"/>
    </source>
</evidence>
<feature type="domain" description="GST C-terminal" evidence="4">
    <location>
        <begin position="108"/>
        <end position="228"/>
    </location>
</feature>
<keyword evidence="5" id="KW-0808">Transferase</keyword>
<dbReference type="GO" id="GO:0004364">
    <property type="term" value="F:glutathione transferase activity"/>
    <property type="evidence" value="ECO:0007669"/>
    <property type="project" value="TreeGrafter"/>
</dbReference>
<reference evidence="5" key="1">
    <citation type="journal article" date="2014" name="PLoS ONE">
        <title>Transcriptome-Based Identification of ABC Transporters in the Western Tarnished Plant Bug Lygus hesperus.</title>
        <authorList>
            <person name="Hull J.J."/>
            <person name="Chaney K."/>
            <person name="Geib S.M."/>
            <person name="Fabrick J.A."/>
            <person name="Brent C.S."/>
            <person name="Walsh D."/>
            <person name="Lavine L.C."/>
        </authorList>
    </citation>
    <scope>NUCLEOTIDE SEQUENCE</scope>
</reference>
<dbReference type="InterPro" id="IPR004045">
    <property type="entry name" value="Glutathione_S-Trfase_N"/>
</dbReference>
<evidence type="ECO:0000256" key="2">
    <source>
        <dbReference type="SAM" id="SignalP"/>
    </source>
</evidence>
<sequence length="235" mass="26529">MARPVEIILFVVSAALQTLAGKPDLYFFTPSPPCRVVMMTAKVLGADLNLKMTDIMNGDQLKPEFLKINPQHTVPTFDDNGFVLSESRAIAAYLAETSPNGEKIYPKDPKKRALIEQMLYFDIGRLYQNFLDLYKPMLKGKPFDDALGKTFDESLAMFEEYLTRTQWAAGDQMSIADLSLMATVTTAEAVGHDFSKYPKIKQWMDKTKSAIPDYQMANQDGVEIWKSMFANVKKN</sequence>
<reference evidence="5" key="2">
    <citation type="submission" date="2014-07" db="EMBL/GenBank/DDBJ databases">
        <authorList>
            <person name="Hull J."/>
        </authorList>
    </citation>
    <scope>NUCLEOTIDE SEQUENCE</scope>
</reference>
<dbReference type="PANTHER" id="PTHR43969:SF9">
    <property type="entry name" value="GLUTATHIONE S TRANSFERASE D10, ISOFORM A-RELATED"/>
    <property type="match status" value="1"/>
</dbReference>
<dbReference type="FunFam" id="3.40.30.10:FF:000034">
    <property type="entry name" value="glutathione S-transferase 1"/>
    <property type="match status" value="1"/>
</dbReference>
<evidence type="ECO:0000259" key="4">
    <source>
        <dbReference type="PROSITE" id="PS50405"/>
    </source>
</evidence>
<evidence type="ECO:0000313" key="5">
    <source>
        <dbReference type="EMBL" id="JAG10958.1"/>
    </source>
</evidence>
<dbReference type="SFLD" id="SFLDG00358">
    <property type="entry name" value="Main_(cytGST)"/>
    <property type="match status" value="1"/>
</dbReference>
<dbReference type="GO" id="GO:0006749">
    <property type="term" value="P:glutathione metabolic process"/>
    <property type="evidence" value="ECO:0007669"/>
    <property type="project" value="TreeGrafter"/>
</dbReference>
<evidence type="ECO:0000313" key="6">
    <source>
        <dbReference type="EMBL" id="JAQ10487.1"/>
    </source>
</evidence>
<organism evidence="5">
    <name type="scientific">Lygus hesperus</name>
    <name type="common">Western plant bug</name>
    <dbReference type="NCBI Taxonomy" id="30085"/>
    <lineage>
        <taxon>Eukaryota</taxon>
        <taxon>Metazoa</taxon>
        <taxon>Ecdysozoa</taxon>
        <taxon>Arthropoda</taxon>
        <taxon>Hexapoda</taxon>
        <taxon>Insecta</taxon>
        <taxon>Pterygota</taxon>
        <taxon>Neoptera</taxon>
        <taxon>Paraneoptera</taxon>
        <taxon>Hemiptera</taxon>
        <taxon>Heteroptera</taxon>
        <taxon>Panheteroptera</taxon>
        <taxon>Cimicomorpha</taxon>
        <taxon>Miridae</taxon>
        <taxon>Mirini</taxon>
        <taxon>Lygus</taxon>
    </lineage>
</organism>
<dbReference type="SUPFAM" id="SSF52833">
    <property type="entry name" value="Thioredoxin-like"/>
    <property type="match status" value="1"/>
</dbReference>
<keyword evidence="2" id="KW-0732">Signal</keyword>
<dbReference type="CDD" id="cd03177">
    <property type="entry name" value="GST_C_Delta_Epsilon"/>
    <property type="match status" value="1"/>
</dbReference>
<dbReference type="InterPro" id="IPR036282">
    <property type="entry name" value="Glutathione-S-Trfase_C_sf"/>
</dbReference>
<dbReference type="Pfam" id="PF13417">
    <property type="entry name" value="GST_N_3"/>
    <property type="match status" value="1"/>
</dbReference>
<dbReference type="Gene3D" id="1.20.1050.10">
    <property type="match status" value="1"/>
</dbReference>
<dbReference type="SFLD" id="SFLDG01153">
    <property type="entry name" value="Main.4:_Theta-like"/>
    <property type="match status" value="1"/>
</dbReference>
<dbReference type="EMBL" id="GDHC01008142">
    <property type="protein sequence ID" value="JAQ10487.1"/>
    <property type="molecule type" value="Transcribed_RNA"/>
</dbReference>
<dbReference type="InterPro" id="IPR040079">
    <property type="entry name" value="Glutathione_S-Trfase"/>
</dbReference>
<dbReference type="Gene3D" id="3.40.30.10">
    <property type="entry name" value="Glutaredoxin"/>
    <property type="match status" value="1"/>
</dbReference>
<dbReference type="PROSITE" id="PS50405">
    <property type="entry name" value="GST_CTER"/>
    <property type="match status" value="1"/>
</dbReference>
<accession>A0A0A9WWR9</accession>
<comment type="subunit">
    <text evidence="1">Homodimer.</text>
</comment>
<feature type="signal peptide" evidence="2">
    <location>
        <begin position="1"/>
        <end position="20"/>
    </location>
</feature>
<dbReference type="PANTHER" id="PTHR43969">
    <property type="entry name" value="GLUTATHIONE S TRANSFERASE D10, ISOFORM A-RELATED"/>
    <property type="match status" value="1"/>
</dbReference>
<name>A0A0A9WWR9_LYGHE</name>
<gene>
    <name evidence="5" type="primary">GstD1_0</name>
    <name evidence="6" type="synonym">GstD1_7</name>
    <name evidence="5" type="ORF">CM83_99033</name>
    <name evidence="6" type="ORF">g.6379</name>
</gene>
<dbReference type="InterPro" id="IPR010987">
    <property type="entry name" value="Glutathione-S-Trfase_C-like"/>
</dbReference>
<feature type="chain" id="PRO_5007389645" evidence="2">
    <location>
        <begin position="21"/>
        <end position="235"/>
    </location>
</feature>
<dbReference type="SUPFAM" id="SSF47616">
    <property type="entry name" value="GST C-terminal domain-like"/>
    <property type="match status" value="1"/>
</dbReference>
<dbReference type="Pfam" id="PF00043">
    <property type="entry name" value="GST_C"/>
    <property type="match status" value="1"/>
</dbReference>
<dbReference type="EMBL" id="GBHO01032646">
    <property type="protein sequence ID" value="JAG10958.1"/>
    <property type="molecule type" value="Transcribed_RNA"/>
</dbReference>
<dbReference type="InterPro" id="IPR004046">
    <property type="entry name" value="GST_C"/>
</dbReference>
<evidence type="ECO:0000256" key="1">
    <source>
        <dbReference type="ARBA" id="ARBA00011738"/>
    </source>
</evidence>
<dbReference type="AlphaFoldDB" id="A0A0A9WWR9"/>
<dbReference type="PROSITE" id="PS50404">
    <property type="entry name" value="GST_NTER"/>
    <property type="match status" value="1"/>
</dbReference>